<feature type="transmembrane region" description="Helical" evidence="1">
    <location>
        <begin position="308"/>
        <end position="328"/>
    </location>
</feature>
<feature type="transmembrane region" description="Helical" evidence="1">
    <location>
        <begin position="235"/>
        <end position="252"/>
    </location>
</feature>
<proteinExistence type="predicted"/>
<organism evidence="2 3">
    <name type="scientific">Cellulomonas soli</name>
    <dbReference type="NCBI Taxonomy" id="931535"/>
    <lineage>
        <taxon>Bacteria</taxon>
        <taxon>Bacillati</taxon>
        <taxon>Actinomycetota</taxon>
        <taxon>Actinomycetes</taxon>
        <taxon>Micrococcales</taxon>
        <taxon>Cellulomonadaceae</taxon>
        <taxon>Cellulomonas</taxon>
    </lineage>
</organism>
<evidence type="ECO:0008006" key="4">
    <source>
        <dbReference type="Google" id="ProtNLM"/>
    </source>
</evidence>
<feature type="transmembrane region" description="Helical" evidence="1">
    <location>
        <begin position="387"/>
        <end position="411"/>
    </location>
</feature>
<feature type="transmembrane region" description="Helical" evidence="1">
    <location>
        <begin position="334"/>
        <end position="352"/>
    </location>
</feature>
<protein>
    <recommendedName>
        <fullName evidence="4">Type VII secretion integral membrane protein EccD</fullName>
    </recommendedName>
</protein>
<comment type="caution">
    <text evidence="2">The sequence shown here is derived from an EMBL/GenBank/DDBJ whole genome shotgun (WGS) entry which is preliminary data.</text>
</comment>
<feature type="transmembrane region" description="Helical" evidence="1">
    <location>
        <begin position="423"/>
        <end position="442"/>
    </location>
</feature>
<keyword evidence="1" id="KW-0472">Membrane</keyword>
<feature type="transmembrane region" description="Helical" evidence="1">
    <location>
        <begin position="97"/>
        <end position="118"/>
    </location>
</feature>
<accession>A0A512PG40</accession>
<keyword evidence="3" id="KW-1185">Reference proteome</keyword>
<reference evidence="2 3" key="1">
    <citation type="submission" date="2019-07" db="EMBL/GenBank/DDBJ databases">
        <title>Whole genome shotgun sequence of Cellulomonas soli NBRC 109434.</title>
        <authorList>
            <person name="Hosoyama A."/>
            <person name="Uohara A."/>
            <person name="Ohji S."/>
            <person name="Ichikawa N."/>
        </authorList>
    </citation>
    <scope>NUCLEOTIDE SEQUENCE [LARGE SCALE GENOMIC DNA]</scope>
    <source>
        <strain evidence="2 3">NBRC 109434</strain>
    </source>
</reference>
<dbReference type="AlphaFoldDB" id="A0A512PG40"/>
<dbReference type="Proteomes" id="UP000321798">
    <property type="component" value="Unassembled WGS sequence"/>
</dbReference>
<evidence type="ECO:0000256" key="1">
    <source>
        <dbReference type="SAM" id="Phobius"/>
    </source>
</evidence>
<dbReference type="RefSeq" id="WP_146953949.1">
    <property type="nucleotide sequence ID" value="NZ_BAABBJ010000014.1"/>
</dbReference>
<name>A0A512PG40_9CELL</name>
<feature type="transmembrane region" description="Helical" evidence="1">
    <location>
        <begin position="151"/>
        <end position="171"/>
    </location>
</feature>
<dbReference type="EMBL" id="BKAL01000011">
    <property type="protein sequence ID" value="GEP70156.1"/>
    <property type="molecule type" value="Genomic_DNA"/>
</dbReference>
<evidence type="ECO:0000313" key="3">
    <source>
        <dbReference type="Proteomes" id="UP000321798"/>
    </source>
</evidence>
<feature type="transmembrane region" description="Helical" evidence="1">
    <location>
        <begin position="124"/>
        <end position="144"/>
    </location>
</feature>
<evidence type="ECO:0000313" key="2">
    <source>
        <dbReference type="EMBL" id="GEP70156.1"/>
    </source>
</evidence>
<gene>
    <name evidence="2" type="ORF">CSO01_28710</name>
</gene>
<dbReference type="OrthoDB" id="4830002at2"/>
<sequence>MAHATLTRLAVHVGARRLDVALDPTAALGDVLDAVAPQTSHALLVDSAGRLLDRSATVGSQLEDGGAVHAALPAPAPRGRRDAGAHAAVRRRPPVEAALLSVGAVAALTVAAVVLLPAGVAPSGASAVLGALGCALGAFGCALGRSVARTAATVCGPLLGLATAVLVVAPVDDPGRRLAVVAGLAAAAVVAGVRHVAVQADRRAGEATGDDVSGVVLVATSVASALALVCLLLGLPTVVLAAVLVGATPLALRALPQNALSVPDDQLVDLARVSRTATSVRGPGPRGLGRVSATQVVRTVAFAERRKAAGTVVASALPALLLPVVLVSTQPGTVAGWGAVALTVCVVLALALGPRTARGAVARWWPRAGAGVVVLEAVSFAPADSRAVVAAGVAVVALAVAALAIPLARGWSSVVASRAADGLEGLGIVLALPAALVAAGAVELLRQVTS</sequence>
<keyword evidence="1" id="KW-1133">Transmembrane helix</keyword>
<keyword evidence="1" id="KW-0812">Transmembrane</keyword>